<dbReference type="Gene3D" id="1.10.10.10">
    <property type="entry name" value="Winged helix-like DNA-binding domain superfamily/Winged helix DNA-binding domain"/>
    <property type="match status" value="1"/>
</dbReference>
<dbReference type="PANTHER" id="PTHR30432:SF1">
    <property type="entry name" value="DNA-BINDING TRANSCRIPTIONAL DUAL REGULATOR MODE"/>
    <property type="match status" value="1"/>
</dbReference>
<sequence>MRYSLNLKLKREKIFFGPGVYHLLAGIVETESINRAAKQMGMSYNKAWRILNQAEKELGFNLVEKNVGGSNGGGTIVTPAGKQFMEKFLRFQKIMYKEADKHFNDIFDVFIEGGSGNDEGTI</sequence>
<evidence type="ECO:0000259" key="1">
    <source>
        <dbReference type="Pfam" id="PF00126"/>
    </source>
</evidence>
<accession>A0A940PFN1</accession>
<dbReference type="InterPro" id="IPR000847">
    <property type="entry name" value="LysR_HTH_N"/>
</dbReference>
<proteinExistence type="predicted"/>
<protein>
    <submittedName>
        <fullName evidence="2">LysR family transcriptional regulator</fullName>
    </submittedName>
</protein>
<dbReference type="InterPro" id="IPR051815">
    <property type="entry name" value="Molybdate_resp_trans_reg"/>
</dbReference>
<dbReference type="Proteomes" id="UP000674938">
    <property type="component" value="Unassembled WGS sequence"/>
</dbReference>
<dbReference type="AlphaFoldDB" id="A0A940PFN1"/>
<dbReference type="EMBL" id="JAEEGA010000008">
    <property type="protein sequence ID" value="MBP1041978.1"/>
    <property type="molecule type" value="Genomic_DNA"/>
</dbReference>
<feature type="domain" description="HTH lysR-type" evidence="1">
    <location>
        <begin position="23"/>
        <end position="81"/>
    </location>
</feature>
<organism evidence="2 3">
    <name type="scientific">Vagococcus allomyrinae</name>
    <dbReference type="NCBI Taxonomy" id="2794353"/>
    <lineage>
        <taxon>Bacteria</taxon>
        <taxon>Bacillati</taxon>
        <taxon>Bacillota</taxon>
        <taxon>Bacilli</taxon>
        <taxon>Lactobacillales</taxon>
        <taxon>Enterococcaceae</taxon>
        <taxon>Vagococcus</taxon>
    </lineage>
</organism>
<name>A0A940PFN1_9ENTE</name>
<reference evidence="2" key="1">
    <citation type="submission" date="2020-12" db="EMBL/GenBank/DDBJ databases">
        <title>Vagococcus allomyrinae sp. nov. and Enterococcus lavae sp. nov., isolated from the larvae of Allomyrina dichotoma.</title>
        <authorList>
            <person name="Lee S.D."/>
        </authorList>
    </citation>
    <scope>NUCLEOTIDE SEQUENCE</scope>
    <source>
        <strain evidence="2">BWB3-3</strain>
    </source>
</reference>
<comment type="caution">
    <text evidence="2">The sequence shown here is derived from an EMBL/GenBank/DDBJ whole genome shotgun (WGS) entry which is preliminary data.</text>
</comment>
<gene>
    <name evidence="2" type="ORF">I6N95_13235</name>
</gene>
<dbReference type="SUPFAM" id="SSF46785">
    <property type="entry name" value="Winged helix' DNA-binding domain"/>
    <property type="match status" value="1"/>
</dbReference>
<evidence type="ECO:0000313" key="3">
    <source>
        <dbReference type="Proteomes" id="UP000674938"/>
    </source>
</evidence>
<dbReference type="GO" id="GO:0003700">
    <property type="term" value="F:DNA-binding transcription factor activity"/>
    <property type="evidence" value="ECO:0007669"/>
    <property type="project" value="InterPro"/>
</dbReference>
<dbReference type="InterPro" id="IPR036390">
    <property type="entry name" value="WH_DNA-bd_sf"/>
</dbReference>
<dbReference type="Pfam" id="PF00126">
    <property type="entry name" value="HTH_1"/>
    <property type="match status" value="1"/>
</dbReference>
<keyword evidence="3" id="KW-1185">Reference proteome</keyword>
<dbReference type="InterPro" id="IPR036388">
    <property type="entry name" value="WH-like_DNA-bd_sf"/>
</dbReference>
<dbReference type="PANTHER" id="PTHR30432">
    <property type="entry name" value="TRANSCRIPTIONAL REGULATOR MODE"/>
    <property type="match status" value="1"/>
</dbReference>
<evidence type="ECO:0000313" key="2">
    <source>
        <dbReference type="EMBL" id="MBP1041978.1"/>
    </source>
</evidence>